<dbReference type="PANTHER" id="PTHR11236">
    <property type="entry name" value="AMINOBENZOATE/ANTHRANILATE SYNTHASE"/>
    <property type="match status" value="1"/>
</dbReference>
<gene>
    <name evidence="2" type="ORF">GGR32_000346</name>
</gene>
<proteinExistence type="predicted"/>
<keyword evidence="2" id="KW-0808">Transferase</keyword>
<sequence length="438" mass="50022">MRTTTTINFQLTPALKQQFLTWANTHHEEVVWLDTNAYKGGQVPSKYQAILGVEAFTAIQTEAVGAFDRLNEYQQITKDWILGYLSYDLKNDTESLKSENADALHFPELYFFQPKKLFLFTEKTLEIQYLKMVDDEVDEDLKDIFLAEINYLNKDILTPEYKEVKNKINKDKYISKIHDILAYIQRGDIYEVNFCQEFYIENTSINPLSVYHKLNQISQPPFAVFFKNAQHFLLSASPERYLKKQGSTIVSEPIKGTSKRGKNITEDEHLKKALVNDPKERAENIMIVDLVRNDLSKTATKGSVTVEALCKLCTFKQVHQLISTVQSTINTSETTPVDVIKTTFPMGSMTGAPKLRAMEIIEELEETKRGLYSGSIGYFTPEGDFDFNVVIRSILYNEAEKYVSFSVGGAITSKSNPEKEYEECLLKAKAMKQVLASM</sequence>
<name>A0A840EVG6_9FLAO</name>
<dbReference type="GO" id="GO:0005737">
    <property type="term" value="C:cytoplasm"/>
    <property type="evidence" value="ECO:0007669"/>
    <property type="project" value="TreeGrafter"/>
</dbReference>
<dbReference type="Proteomes" id="UP000553034">
    <property type="component" value="Unassembled WGS sequence"/>
</dbReference>
<dbReference type="EC" id="2.6.1.85" evidence="2"/>
<reference evidence="2 3" key="1">
    <citation type="submission" date="2020-08" db="EMBL/GenBank/DDBJ databases">
        <title>Genomic Encyclopedia of Type Strains, Phase IV (KMG-IV): sequencing the most valuable type-strain genomes for metagenomic binning, comparative biology and taxonomic classification.</title>
        <authorList>
            <person name="Goeker M."/>
        </authorList>
    </citation>
    <scope>NUCLEOTIDE SEQUENCE [LARGE SCALE GENOMIC DNA]</scope>
    <source>
        <strain evidence="2 3">DSM 29568</strain>
    </source>
</reference>
<comment type="caution">
    <text evidence="2">The sequence shown here is derived from an EMBL/GenBank/DDBJ whole genome shotgun (WGS) entry which is preliminary data.</text>
</comment>
<dbReference type="PANTHER" id="PTHR11236:SF18">
    <property type="entry name" value="AMINODEOXYCHORISMATE SYNTHASE"/>
    <property type="match status" value="1"/>
</dbReference>
<dbReference type="GO" id="GO:0000162">
    <property type="term" value="P:L-tryptophan biosynthetic process"/>
    <property type="evidence" value="ECO:0007669"/>
    <property type="project" value="TreeGrafter"/>
</dbReference>
<dbReference type="SUPFAM" id="SSF56322">
    <property type="entry name" value="ADC synthase"/>
    <property type="match status" value="1"/>
</dbReference>
<dbReference type="PRINTS" id="PR00095">
    <property type="entry name" value="ANTSNTHASEI"/>
</dbReference>
<keyword evidence="2" id="KW-0032">Aminotransferase</keyword>
<organism evidence="2 3">
    <name type="scientific">Mesonia hippocampi</name>
    <dbReference type="NCBI Taxonomy" id="1628250"/>
    <lineage>
        <taxon>Bacteria</taxon>
        <taxon>Pseudomonadati</taxon>
        <taxon>Bacteroidota</taxon>
        <taxon>Flavobacteriia</taxon>
        <taxon>Flavobacteriales</taxon>
        <taxon>Flavobacteriaceae</taxon>
        <taxon>Mesonia</taxon>
    </lineage>
</organism>
<dbReference type="InterPro" id="IPR019999">
    <property type="entry name" value="Anth_synth_I-like"/>
</dbReference>
<dbReference type="InterPro" id="IPR005801">
    <property type="entry name" value="ADC_synthase"/>
</dbReference>
<protein>
    <submittedName>
        <fullName evidence="2">Para-aminobenzoate synthetase component 1</fullName>
        <ecNumber evidence="2">2.6.1.85</ecNumber>
    </submittedName>
</protein>
<evidence type="ECO:0000313" key="3">
    <source>
        <dbReference type="Proteomes" id="UP000553034"/>
    </source>
</evidence>
<dbReference type="GO" id="GO:0008153">
    <property type="term" value="P:4-aminobenzoate biosynthetic process"/>
    <property type="evidence" value="ECO:0007669"/>
    <property type="project" value="TreeGrafter"/>
</dbReference>
<feature type="domain" description="Chorismate-utilising enzyme C-terminal" evidence="1">
    <location>
        <begin position="170"/>
        <end position="427"/>
    </location>
</feature>
<dbReference type="RefSeq" id="WP_343066410.1">
    <property type="nucleotide sequence ID" value="NZ_JACIFO010000001.1"/>
</dbReference>
<dbReference type="Gene3D" id="3.60.120.10">
    <property type="entry name" value="Anthranilate synthase"/>
    <property type="match status" value="1"/>
</dbReference>
<evidence type="ECO:0000259" key="1">
    <source>
        <dbReference type="Pfam" id="PF00425"/>
    </source>
</evidence>
<dbReference type="Pfam" id="PF00425">
    <property type="entry name" value="Chorismate_bind"/>
    <property type="match status" value="1"/>
</dbReference>
<keyword evidence="3" id="KW-1185">Reference proteome</keyword>
<dbReference type="AlphaFoldDB" id="A0A840EVG6"/>
<dbReference type="GO" id="GO:0046820">
    <property type="term" value="F:4-amino-4-deoxychorismate synthase activity"/>
    <property type="evidence" value="ECO:0007669"/>
    <property type="project" value="UniProtKB-EC"/>
</dbReference>
<evidence type="ECO:0000313" key="2">
    <source>
        <dbReference type="EMBL" id="MBB4118074.1"/>
    </source>
</evidence>
<dbReference type="EMBL" id="JACIFO010000001">
    <property type="protein sequence ID" value="MBB4118074.1"/>
    <property type="molecule type" value="Genomic_DNA"/>
</dbReference>
<dbReference type="InterPro" id="IPR015890">
    <property type="entry name" value="Chorismate_C"/>
</dbReference>
<accession>A0A840EVG6</accession>